<dbReference type="Pfam" id="PF01047">
    <property type="entry name" value="MarR"/>
    <property type="match status" value="1"/>
</dbReference>
<dbReference type="InterPro" id="IPR023187">
    <property type="entry name" value="Tscrpt_reg_MarR-type_CS"/>
</dbReference>
<evidence type="ECO:0000256" key="3">
    <source>
        <dbReference type="ARBA" id="ARBA00023163"/>
    </source>
</evidence>
<accession>A0ABN2QZ09</accession>
<sequence>MRLTHQALAFIPVRGSGADETTGDLLMAVARTLRRRFATALESYDVTPAQSRALHVITEHGATRPSEIADRLRIAPRSATEVIDALEDRGLVTRGPDPTDRRATRVAATDEGLRLSRLLGEARRAESERHLARLTADDRAELERILRRLLEDGGS</sequence>
<evidence type="ECO:0000259" key="4">
    <source>
        <dbReference type="PROSITE" id="PS50995"/>
    </source>
</evidence>
<name>A0ABN2QZ09_9ACTN</name>
<dbReference type="InterPro" id="IPR039422">
    <property type="entry name" value="MarR/SlyA-like"/>
</dbReference>
<gene>
    <name evidence="5" type="ORF">GCM10009798_20630</name>
</gene>
<evidence type="ECO:0000313" key="5">
    <source>
        <dbReference type="EMBL" id="GAA1960765.1"/>
    </source>
</evidence>
<evidence type="ECO:0000313" key="6">
    <source>
        <dbReference type="Proteomes" id="UP001500571"/>
    </source>
</evidence>
<keyword evidence="3" id="KW-0804">Transcription</keyword>
<dbReference type="SMART" id="SM00347">
    <property type="entry name" value="HTH_MARR"/>
    <property type="match status" value="1"/>
</dbReference>
<keyword evidence="2" id="KW-0238">DNA-binding</keyword>
<comment type="caution">
    <text evidence="5">The sequence shown here is derived from an EMBL/GenBank/DDBJ whole genome shotgun (WGS) entry which is preliminary data.</text>
</comment>
<dbReference type="PROSITE" id="PS01117">
    <property type="entry name" value="HTH_MARR_1"/>
    <property type="match status" value="1"/>
</dbReference>
<organism evidence="5 6">
    <name type="scientific">Nocardioides panacihumi</name>
    <dbReference type="NCBI Taxonomy" id="400774"/>
    <lineage>
        <taxon>Bacteria</taxon>
        <taxon>Bacillati</taxon>
        <taxon>Actinomycetota</taxon>
        <taxon>Actinomycetes</taxon>
        <taxon>Propionibacteriales</taxon>
        <taxon>Nocardioidaceae</taxon>
        <taxon>Nocardioides</taxon>
    </lineage>
</organism>
<dbReference type="Gene3D" id="1.10.10.10">
    <property type="entry name" value="Winged helix-like DNA-binding domain superfamily/Winged helix DNA-binding domain"/>
    <property type="match status" value="1"/>
</dbReference>
<keyword evidence="6" id="KW-1185">Reference proteome</keyword>
<dbReference type="PANTHER" id="PTHR33164">
    <property type="entry name" value="TRANSCRIPTIONAL REGULATOR, MARR FAMILY"/>
    <property type="match status" value="1"/>
</dbReference>
<dbReference type="PRINTS" id="PR00598">
    <property type="entry name" value="HTHMARR"/>
</dbReference>
<dbReference type="Proteomes" id="UP001500571">
    <property type="component" value="Unassembled WGS sequence"/>
</dbReference>
<dbReference type="InterPro" id="IPR000835">
    <property type="entry name" value="HTH_MarR-typ"/>
</dbReference>
<dbReference type="PROSITE" id="PS50995">
    <property type="entry name" value="HTH_MARR_2"/>
    <property type="match status" value="1"/>
</dbReference>
<dbReference type="PANTHER" id="PTHR33164:SF43">
    <property type="entry name" value="HTH-TYPE TRANSCRIPTIONAL REPRESSOR YETL"/>
    <property type="match status" value="1"/>
</dbReference>
<reference evidence="5 6" key="1">
    <citation type="journal article" date="2019" name="Int. J. Syst. Evol. Microbiol.">
        <title>The Global Catalogue of Microorganisms (GCM) 10K type strain sequencing project: providing services to taxonomists for standard genome sequencing and annotation.</title>
        <authorList>
            <consortium name="The Broad Institute Genomics Platform"/>
            <consortium name="The Broad Institute Genome Sequencing Center for Infectious Disease"/>
            <person name="Wu L."/>
            <person name="Ma J."/>
        </authorList>
    </citation>
    <scope>NUCLEOTIDE SEQUENCE [LARGE SCALE GENOMIC DNA]</scope>
    <source>
        <strain evidence="5 6">JCM 15309</strain>
    </source>
</reference>
<evidence type="ECO:0000256" key="1">
    <source>
        <dbReference type="ARBA" id="ARBA00023015"/>
    </source>
</evidence>
<dbReference type="InterPro" id="IPR036390">
    <property type="entry name" value="WH_DNA-bd_sf"/>
</dbReference>
<keyword evidence="1" id="KW-0805">Transcription regulation</keyword>
<protein>
    <submittedName>
        <fullName evidence="5">MarR family transcriptional regulator</fullName>
    </submittedName>
</protein>
<evidence type="ECO:0000256" key="2">
    <source>
        <dbReference type="ARBA" id="ARBA00023125"/>
    </source>
</evidence>
<feature type="domain" description="HTH marR-type" evidence="4">
    <location>
        <begin position="19"/>
        <end position="151"/>
    </location>
</feature>
<dbReference type="SUPFAM" id="SSF46785">
    <property type="entry name" value="Winged helix' DNA-binding domain"/>
    <property type="match status" value="1"/>
</dbReference>
<dbReference type="EMBL" id="BAAAPB010000002">
    <property type="protein sequence ID" value="GAA1960765.1"/>
    <property type="molecule type" value="Genomic_DNA"/>
</dbReference>
<dbReference type="InterPro" id="IPR036388">
    <property type="entry name" value="WH-like_DNA-bd_sf"/>
</dbReference>
<proteinExistence type="predicted"/>